<dbReference type="EMBL" id="JAJA02000001">
    <property type="protein sequence ID" value="KWS06688.1"/>
    <property type="molecule type" value="Genomic_DNA"/>
</dbReference>
<reference evidence="1 2" key="1">
    <citation type="journal article" date="2014" name="Genome Announc.">
        <title>Draft Genome Sequence of Lysobacter capsici AZ78, a Bacterium Antagonistic to Plant-Pathogenic Oomycetes.</title>
        <authorList>
            <person name="Puopolo G."/>
            <person name="Sonego P."/>
            <person name="Engelen K."/>
            <person name="Pertot I."/>
        </authorList>
    </citation>
    <scope>NUCLEOTIDE SEQUENCE [LARGE SCALE GENOMIC DNA]</scope>
    <source>
        <strain evidence="1 2">AZ78</strain>
    </source>
</reference>
<dbReference type="Pfam" id="PF07366">
    <property type="entry name" value="SnoaL"/>
    <property type="match status" value="1"/>
</dbReference>
<proteinExistence type="predicted"/>
<name>A0A108UCJ0_9GAMM</name>
<dbReference type="InterPro" id="IPR032710">
    <property type="entry name" value="NTF2-like_dom_sf"/>
</dbReference>
<dbReference type="GO" id="GO:0030638">
    <property type="term" value="P:polyketide metabolic process"/>
    <property type="evidence" value="ECO:0007669"/>
    <property type="project" value="InterPro"/>
</dbReference>
<dbReference type="SUPFAM" id="SSF54427">
    <property type="entry name" value="NTF2-like"/>
    <property type="match status" value="1"/>
</dbReference>
<gene>
    <name evidence="1" type="ORF">AZ78_4244</name>
</gene>
<dbReference type="InterPro" id="IPR009959">
    <property type="entry name" value="Cyclase_SnoaL-like"/>
</dbReference>
<dbReference type="Proteomes" id="UP000023435">
    <property type="component" value="Unassembled WGS sequence"/>
</dbReference>
<dbReference type="PANTHER" id="PTHR38436:SF1">
    <property type="entry name" value="ESTER CYCLASE"/>
    <property type="match status" value="1"/>
</dbReference>
<dbReference type="OrthoDB" id="9787933at2"/>
<dbReference type="AlphaFoldDB" id="A0A108UCJ0"/>
<evidence type="ECO:0008006" key="3">
    <source>
        <dbReference type="Google" id="ProtNLM"/>
    </source>
</evidence>
<accession>A0A108UCJ0</accession>
<dbReference type="Gene3D" id="3.10.450.50">
    <property type="match status" value="1"/>
</dbReference>
<dbReference type="PANTHER" id="PTHR38436">
    <property type="entry name" value="POLYKETIDE CYCLASE SNOAL-LIKE DOMAIN"/>
    <property type="match status" value="1"/>
</dbReference>
<protein>
    <recommendedName>
        <fullName evidence="3">Polyketide cyclase</fullName>
    </recommendedName>
</protein>
<evidence type="ECO:0000313" key="1">
    <source>
        <dbReference type="EMBL" id="KWS06688.1"/>
    </source>
</evidence>
<evidence type="ECO:0000313" key="2">
    <source>
        <dbReference type="Proteomes" id="UP000023435"/>
    </source>
</evidence>
<dbReference type="RefSeq" id="WP_036104637.1">
    <property type="nucleotide sequence ID" value="NZ_JAJA02000001.1"/>
</dbReference>
<organism evidence="1 2">
    <name type="scientific">Lysobacter capsici AZ78</name>
    <dbReference type="NCBI Taxonomy" id="1444315"/>
    <lineage>
        <taxon>Bacteria</taxon>
        <taxon>Pseudomonadati</taxon>
        <taxon>Pseudomonadota</taxon>
        <taxon>Gammaproteobacteria</taxon>
        <taxon>Lysobacterales</taxon>
        <taxon>Lysobacteraceae</taxon>
        <taxon>Lysobacter</taxon>
    </lineage>
</organism>
<sequence>MSPPALPGRHVLCAGLPSVLLAVALLAGCGRGEPDRPPLTAAAADAELLKRWQAEQAREDQHLQTFDELDFVHYSGQQWQDFHKSHAPDIVVHYPDGHTTTGLDAHIAELKPQFVFAPDTKIRQHPIKLAQGDLTAVMGVMEGTFSQPMPLADGKTLAPTHKPFKLEMTTIGRWKDGVMVEEWLFWDNQAFMKQIGATP</sequence>
<comment type="caution">
    <text evidence="1">The sequence shown here is derived from an EMBL/GenBank/DDBJ whole genome shotgun (WGS) entry which is preliminary data.</text>
</comment>
<keyword evidence="2" id="KW-1185">Reference proteome</keyword>